<dbReference type="GO" id="GO:0004386">
    <property type="term" value="F:helicase activity"/>
    <property type="evidence" value="ECO:0007669"/>
    <property type="project" value="UniProtKB-KW"/>
</dbReference>
<dbReference type="EMBL" id="CP119078">
    <property type="protein sequence ID" value="WED43887.1"/>
    <property type="molecule type" value="Genomic_DNA"/>
</dbReference>
<dbReference type="Proteomes" id="UP001222087">
    <property type="component" value="Chromosome"/>
</dbReference>
<accession>A0ABY8AXL2</accession>
<dbReference type="CDD" id="cd18796">
    <property type="entry name" value="SF2_C_LHR"/>
    <property type="match status" value="1"/>
</dbReference>
<keyword evidence="4 11" id="KW-0347">Helicase</keyword>
<proteinExistence type="predicted"/>
<dbReference type="PROSITE" id="PS51192">
    <property type="entry name" value="HELICASE_ATP_BIND_1"/>
    <property type="match status" value="1"/>
</dbReference>
<dbReference type="InterPro" id="IPR011545">
    <property type="entry name" value="DEAD/DEAH_box_helicase_dom"/>
</dbReference>
<reference evidence="11 12" key="1">
    <citation type="submission" date="2023-02" db="EMBL/GenBank/DDBJ databases">
        <title>Genome Sequence of L. cardiaca H63T.</title>
        <authorList>
            <person name="Lopez A.E."/>
            <person name="Cianciotto N.P."/>
        </authorList>
    </citation>
    <scope>NUCLEOTIDE SEQUENCE [LARGE SCALE GENOMIC DNA]</scope>
    <source>
        <strain evidence="11 12">H63</strain>
    </source>
</reference>
<keyword evidence="5" id="KW-0067">ATP-binding</keyword>
<dbReference type="PANTHER" id="PTHR47962">
    <property type="entry name" value="ATP-DEPENDENT HELICASE LHR-RELATED-RELATED"/>
    <property type="match status" value="1"/>
</dbReference>
<evidence type="ECO:0000256" key="5">
    <source>
        <dbReference type="ARBA" id="ARBA00022840"/>
    </source>
</evidence>
<dbReference type="InterPro" id="IPR055368">
    <property type="entry name" value="WH3_Lhr"/>
</dbReference>
<protein>
    <submittedName>
        <fullName evidence="11">DEAD/DEAH box helicase</fullName>
    </submittedName>
</protein>
<name>A0ABY8AXL2_9GAMM</name>
<evidence type="ECO:0000256" key="8">
    <source>
        <dbReference type="ARBA" id="ARBA00023235"/>
    </source>
</evidence>
<dbReference type="InterPro" id="IPR027417">
    <property type="entry name" value="P-loop_NTPase"/>
</dbReference>
<evidence type="ECO:0000259" key="9">
    <source>
        <dbReference type="PROSITE" id="PS51192"/>
    </source>
</evidence>
<feature type="domain" description="Helicase C-terminal" evidence="10">
    <location>
        <begin position="262"/>
        <end position="418"/>
    </location>
</feature>
<dbReference type="Gene3D" id="3.40.50.300">
    <property type="entry name" value="P-loop containing nucleotide triphosphate hydrolases"/>
    <property type="match status" value="2"/>
</dbReference>
<dbReference type="InterPro" id="IPR052511">
    <property type="entry name" value="ATP-dep_Helicase"/>
</dbReference>
<keyword evidence="8" id="KW-0413">Isomerase</keyword>
<gene>
    <name evidence="11" type="ORF">PXX05_03640</name>
</gene>
<dbReference type="SMART" id="SM00490">
    <property type="entry name" value="HELICc"/>
    <property type="match status" value="1"/>
</dbReference>
<organism evidence="11 12">
    <name type="scientific">Legionella cardiaca</name>
    <dbReference type="NCBI Taxonomy" id="1071983"/>
    <lineage>
        <taxon>Bacteria</taxon>
        <taxon>Pseudomonadati</taxon>
        <taxon>Pseudomonadota</taxon>
        <taxon>Gammaproteobacteria</taxon>
        <taxon>Legionellales</taxon>
        <taxon>Legionellaceae</taxon>
        <taxon>Legionella</taxon>
    </lineage>
</organism>
<keyword evidence="2" id="KW-0227">DNA damage</keyword>
<dbReference type="RefSeq" id="WP_275089700.1">
    <property type="nucleotide sequence ID" value="NZ_CP119078.1"/>
</dbReference>
<evidence type="ECO:0000256" key="3">
    <source>
        <dbReference type="ARBA" id="ARBA00022801"/>
    </source>
</evidence>
<dbReference type="PANTHER" id="PTHR47962:SF5">
    <property type="entry name" value="ATP-DEPENDENT HELICASE LHR-RELATED"/>
    <property type="match status" value="1"/>
</dbReference>
<dbReference type="PROSITE" id="PS51194">
    <property type="entry name" value="HELICASE_CTER"/>
    <property type="match status" value="1"/>
</dbReference>
<dbReference type="SMART" id="SM00487">
    <property type="entry name" value="DEXDc"/>
    <property type="match status" value="1"/>
</dbReference>
<sequence>MTSTYSDSLPWAHPLVREWFVKQFISATEPQEQGWPQILAGNTTLISAPTGSGKTFAAFLVCIDKLVRQSIAKELTNQTQVLYVSPLKALTNDIQKNLIGPLAEIFKLGKEQGYEMEEIQIAVRTGDTLPRERQAMLKKPPHILVTTPESFYLLLTAEKSRTILKDVKTVIIDEIHALANNKRGTHLSLSLERLEAISIQSPVRIGLSATQKPINIVANFLTGNDRPKPVIINIGHTRQLELHIEVPSSELAPVASNEMWDEIYERLAELARQNRSTLIFVNTRRLAERVAHHLAERLGKELVAAHHGSLSRKLRLAAETKLKNGELKALVATASLELGIDIGTVDLVCQLGSPRLISVALQRIGRSGHWHGAISKGRIFATTRDELLECAALVHAIRNKELDQLLVPEVPLDILAQQIVATCATDDWYEDELFKLIKKSFPYKNLSREQFDSVLEMLANGIAGSRGRYGAYLFRDRVNGIVKARRGSRLTAITSGGAIPENGLFTVIAEPNEVMVGTLDEDFAVESNRGDIILLGNTSWKIKRIESTKGRVLVEDAHGSPPSVPFWRGEAPPRSDELSLQVSYLRKKIDELLPLTLSPVEEIQKQSAASAAINWLKEQCGVNDAGAEQLIEYILEGRAVLGAIPTQEIIIAERFFDESGGMQLVIHSPFGARINKAWGLALRKRFCRSFNFELQAAATDDGINIALAEQHSFPLADVFHFLHPNSITEVITQAILQSPLFTTRWRWAATRSLALVRFRNGRKIPPNILRMLSDDLLAAVFPDAAACQDNLAGQDIELPKHPLIIETMKDALTEALDIEGLIKLLERINEGKIQCLAIDTPVPSVFSHEILNANPYAFLDDAPLEERRARAVEMRRFLPESVLREVGALDPDAIIEVQKQAWPDIRNADELHDTLQSLIALPIDIHLSNIHTLFPAWKLFFEQLSNQNRAGIASVANKQFWIATEKKHSFAEIYPEAIFDTTLPDIKEQSLEREAAIVQMLRGWMQHTGPIHAHELANTLGLKEAEIEQALLHLESSGSILRGYFRTTKQQQVEWCERRLLARIHNLTLGKLRQEIEPVTAAQFMRWLINWQHVMPGTELKGEHGLLEAIRQLQGYEIPANAWEKQIFARRVKDYTPDMLDRLCLTGVIGWGRLSPHPALAVQENSASPGSLKYKRIIPTSVAPITFFIREDADWMSNMPPLENELQPSLSHVAQNIYFYLKENGASFFVDITDGVNHLKAEIEAGLWELVSAGLITADGFDNLRALIDPHRRTGRRSRSIFRHATGRWSLLNRKKITTKDRQLEATCWVLLKRYGIFFRELLAREKIISSWRDLLIVFRRLEAQGEIRGGRFVSGFLGEQFALPYAVDSVRAIKKKTPDAMSVSFSAADPLNLVGIILPGERIPALSGKKVTLKEGVECKEDAYQGW</sequence>
<evidence type="ECO:0000259" key="10">
    <source>
        <dbReference type="PROSITE" id="PS51194"/>
    </source>
</evidence>
<evidence type="ECO:0000256" key="1">
    <source>
        <dbReference type="ARBA" id="ARBA00022741"/>
    </source>
</evidence>
<dbReference type="Pfam" id="PF23234">
    <property type="entry name" value="WHD_4th_Lhr"/>
    <property type="match status" value="1"/>
</dbReference>
<dbReference type="InterPro" id="IPR013701">
    <property type="entry name" value="Lhr-like_DEAD/DEAH_assoc"/>
</dbReference>
<dbReference type="InterPro" id="IPR014001">
    <property type="entry name" value="Helicase_ATP-bd"/>
</dbReference>
<dbReference type="Pfam" id="PF00271">
    <property type="entry name" value="Helicase_C"/>
    <property type="match status" value="1"/>
</dbReference>
<evidence type="ECO:0000256" key="6">
    <source>
        <dbReference type="ARBA" id="ARBA00023125"/>
    </source>
</evidence>
<dbReference type="InterPro" id="IPR001650">
    <property type="entry name" value="Helicase_C-like"/>
</dbReference>
<keyword evidence="6" id="KW-0238">DNA-binding</keyword>
<keyword evidence="7" id="KW-0234">DNA repair</keyword>
<dbReference type="Pfam" id="PF23235">
    <property type="entry name" value="WHD_3rd_Lhr"/>
    <property type="match status" value="1"/>
</dbReference>
<feature type="domain" description="Helicase ATP-binding" evidence="9">
    <location>
        <begin position="35"/>
        <end position="229"/>
    </location>
</feature>
<keyword evidence="12" id="KW-1185">Reference proteome</keyword>
<dbReference type="Pfam" id="PF00270">
    <property type="entry name" value="DEAD"/>
    <property type="match status" value="1"/>
</dbReference>
<dbReference type="InterPro" id="IPR045628">
    <property type="entry name" value="Lhr_WH_dom"/>
</dbReference>
<evidence type="ECO:0000256" key="4">
    <source>
        <dbReference type="ARBA" id="ARBA00022806"/>
    </source>
</evidence>
<dbReference type="SUPFAM" id="SSF52540">
    <property type="entry name" value="P-loop containing nucleoside triphosphate hydrolases"/>
    <property type="match status" value="1"/>
</dbReference>
<evidence type="ECO:0000313" key="12">
    <source>
        <dbReference type="Proteomes" id="UP001222087"/>
    </source>
</evidence>
<keyword evidence="1" id="KW-0547">Nucleotide-binding</keyword>
<dbReference type="Pfam" id="PF19306">
    <property type="entry name" value="WHD_Lhr"/>
    <property type="match status" value="1"/>
</dbReference>
<dbReference type="InterPro" id="IPR055367">
    <property type="entry name" value="WH4_Lhr"/>
</dbReference>
<evidence type="ECO:0000256" key="7">
    <source>
        <dbReference type="ARBA" id="ARBA00023204"/>
    </source>
</evidence>
<keyword evidence="3" id="KW-0378">Hydrolase</keyword>
<evidence type="ECO:0000313" key="11">
    <source>
        <dbReference type="EMBL" id="WED43887.1"/>
    </source>
</evidence>
<evidence type="ECO:0000256" key="2">
    <source>
        <dbReference type="ARBA" id="ARBA00022763"/>
    </source>
</evidence>
<dbReference type="Pfam" id="PF08494">
    <property type="entry name" value="DEAD_assoc"/>
    <property type="match status" value="1"/>
</dbReference>